<evidence type="ECO:0000313" key="2">
    <source>
        <dbReference type="Proteomes" id="UP000007753"/>
    </source>
</evidence>
<dbReference type="AlphaFoldDB" id="D4YYZ9"/>
<sequence>MENPCHGAESCRKRFNGPSTLLGYDEVIRRPWHRAPAKAGAQFRRWDWAPAFAGARCR</sequence>
<dbReference type="EMBL" id="AP010803">
    <property type="protein sequence ID" value="BAI95581.1"/>
    <property type="molecule type" value="Genomic_DNA"/>
</dbReference>
<reference evidence="1 2" key="1">
    <citation type="journal article" date="2010" name="J. Bacteriol.">
        <title>Complete genome sequence of the representative gamma-hexachlorocyclohexane-degrading bacterium Sphingobium japonicum UT26.</title>
        <authorList>
            <person name="Nagata Y."/>
            <person name="Ohtsubo Y."/>
            <person name="Endo R."/>
            <person name="Ichikawa N."/>
            <person name="Ankai A."/>
            <person name="Oguchi A."/>
            <person name="Fukui S."/>
            <person name="Fujita N."/>
            <person name="Tsuda M."/>
        </authorList>
    </citation>
    <scope>NUCLEOTIDE SEQUENCE [LARGE SCALE GENOMIC DNA]</scope>
    <source>
        <strain evidence="2">DSM 16413 / CCM 7287 / MTCC 6362 / UT26 / NBRC 101211 / UT26S</strain>
    </source>
</reference>
<name>D4YYZ9_SPHIU</name>
<accession>D4YYZ9</accession>
<dbReference type="KEGG" id="sjp:SJA_C1-07470"/>
<organism evidence="1 2">
    <name type="scientific">Sphingobium indicum (strain DSM 16413 / CCM 7287 / MTCC 6362 / UT26 / NBRC 101211 / UT26S)</name>
    <name type="common">Sphingobium japonicum</name>
    <dbReference type="NCBI Taxonomy" id="452662"/>
    <lineage>
        <taxon>Bacteria</taxon>
        <taxon>Pseudomonadati</taxon>
        <taxon>Pseudomonadota</taxon>
        <taxon>Alphaproteobacteria</taxon>
        <taxon>Sphingomonadales</taxon>
        <taxon>Sphingomonadaceae</taxon>
        <taxon>Sphingobium</taxon>
    </lineage>
</organism>
<evidence type="ECO:0000313" key="1">
    <source>
        <dbReference type="EMBL" id="BAI95581.1"/>
    </source>
</evidence>
<proteinExistence type="predicted"/>
<dbReference type="STRING" id="452662.SJA_C1-07470"/>
<dbReference type="Proteomes" id="UP000007753">
    <property type="component" value="Chromosome 1"/>
</dbReference>
<keyword evidence="2" id="KW-1185">Reference proteome</keyword>
<protein>
    <submittedName>
        <fullName evidence="1">Uncharacterized protein</fullName>
    </submittedName>
</protein>
<gene>
    <name evidence="1" type="ordered locus">SJA_C1-07470</name>
</gene>
<dbReference type="HOGENOM" id="CLU_2976935_0_0_5"/>